<accession>A0ABW2S630</accession>
<evidence type="ECO:0000256" key="3">
    <source>
        <dbReference type="ARBA" id="ARBA00023134"/>
    </source>
</evidence>
<name>A0ABW2S630_9BURK</name>
<dbReference type="Pfam" id="PF12327">
    <property type="entry name" value="FtsZ_C"/>
    <property type="match status" value="1"/>
</dbReference>
<dbReference type="CDD" id="cd02201">
    <property type="entry name" value="FtsZ_type1"/>
    <property type="match status" value="1"/>
</dbReference>
<evidence type="ECO:0000256" key="6">
    <source>
        <dbReference type="RuleBase" id="RU000631"/>
    </source>
</evidence>
<feature type="binding site" evidence="4">
    <location>
        <position position="143"/>
    </location>
    <ligand>
        <name>GTP</name>
        <dbReference type="ChEBI" id="CHEBI:37565"/>
    </ligand>
</feature>
<feature type="binding site" evidence="4">
    <location>
        <position position="139"/>
    </location>
    <ligand>
        <name>GTP</name>
        <dbReference type="ChEBI" id="CHEBI:37565"/>
    </ligand>
</feature>
<dbReference type="HAMAP" id="MF_00909">
    <property type="entry name" value="FtsZ"/>
    <property type="match status" value="1"/>
</dbReference>
<evidence type="ECO:0000256" key="2">
    <source>
        <dbReference type="ARBA" id="ARBA00022741"/>
    </source>
</evidence>
<feature type="binding site" evidence="4">
    <location>
        <position position="187"/>
    </location>
    <ligand>
        <name>GTP</name>
        <dbReference type="ChEBI" id="CHEBI:37565"/>
    </ligand>
</feature>
<keyword evidence="4" id="KW-0963">Cytoplasm</keyword>
<proteinExistence type="inferred from homology"/>
<dbReference type="PRINTS" id="PR00423">
    <property type="entry name" value="CELLDVISFTSZ"/>
</dbReference>
<dbReference type="InterPro" id="IPR008280">
    <property type="entry name" value="Tub_FtsZ_C"/>
</dbReference>
<dbReference type="GO" id="GO:0051301">
    <property type="term" value="P:cell division"/>
    <property type="evidence" value="ECO:0007669"/>
    <property type="project" value="UniProtKB-KW"/>
</dbReference>
<keyword evidence="4 6" id="KW-0131">Cell cycle</keyword>
<dbReference type="Proteomes" id="UP001596457">
    <property type="component" value="Unassembled WGS sequence"/>
</dbReference>
<organism evidence="9 10">
    <name type="scientific">Hydrogenophaga defluvii</name>
    <dbReference type="NCBI Taxonomy" id="249410"/>
    <lineage>
        <taxon>Bacteria</taxon>
        <taxon>Pseudomonadati</taxon>
        <taxon>Pseudomonadota</taxon>
        <taxon>Betaproteobacteria</taxon>
        <taxon>Burkholderiales</taxon>
        <taxon>Comamonadaceae</taxon>
        <taxon>Hydrogenophaga</taxon>
    </lineage>
</organism>
<evidence type="ECO:0000313" key="10">
    <source>
        <dbReference type="Proteomes" id="UP001596457"/>
    </source>
</evidence>
<evidence type="ECO:0000313" key="9">
    <source>
        <dbReference type="EMBL" id="MFC7458954.1"/>
    </source>
</evidence>
<evidence type="ECO:0000259" key="7">
    <source>
        <dbReference type="SMART" id="SM00864"/>
    </source>
</evidence>
<dbReference type="InterPro" id="IPR003008">
    <property type="entry name" value="Tubulin_FtsZ_GTPase"/>
</dbReference>
<dbReference type="RefSeq" id="WP_382197909.1">
    <property type="nucleotide sequence ID" value="NZ_JBHTBZ010000004.1"/>
</dbReference>
<dbReference type="Gene3D" id="3.30.1330.20">
    <property type="entry name" value="Tubulin/FtsZ, C-terminal domain"/>
    <property type="match status" value="1"/>
</dbReference>
<gene>
    <name evidence="4 9" type="primary">ftsZ</name>
    <name evidence="9" type="ORF">ACFQU0_00735</name>
</gene>
<comment type="caution">
    <text evidence="9">The sequence shown here is derived from an EMBL/GenBank/DDBJ whole genome shotgun (WGS) entry which is preliminary data.</text>
</comment>
<keyword evidence="4 6" id="KW-0717">Septation</keyword>
<evidence type="ECO:0000256" key="1">
    <source>
        <dbReference type="ARBA" id="ARBA00009690"/>
    </source>
</evidence>
<dbReference type="InterPro" id="IPR020805">
    <property type="entry name" value="Cell_div_FtsZ_CS"/>
</dbReference>
<evidence type="ECO:0000256" key="5">
    <source>
        <dbReference type="NCBIfam" id="TIGR00065"/>
    </source>
</evidence>
<dbReference type="PANTHER" id="PTHR30314">
    <property type="entry name" value="CELL DIVISION PROTEIN FTSZ-RELATED"/>
    <property type="match status" value="1"/>
</dbReference>
<comment type="similarity">
    <text evidence="1 4 6">Belongs to the FtsZ family.</text>
</comment>
<feature type="domain" description="Tubulin/FtsZ GTPase" evidence="7">
    <location>
        <begin position="16"/>
        <end position="205"/>
    </location>
</feature>
<sequence>MSIEMIEAEGFNQGTQIKVIGVGGGGGNAVEHMIGCGVQGVEFVCANTDAQALSRTAAHRTIQLGTTGLGAGSKPDKGREAAELAEADIREAIAGSHMLFITAGMGGGTGTGAAPVIARVAKEMGILTVGVITKPFDFEGPKRMANADAGLAELEQNVDSLIVVLNEKLQEVLGDDITQEEAFAHANDVLKNAVGGIAEIINVPGHVNVDFEDVRTVMGEPGKAMMGTATSSGPDRARIAAEQAVACPLLEGVDLSGAKGVLVLISASKGSLKLSESKLAMTTIRAFASPDAHIIYGTAYDENLGDAIRVTVVATGLSRQNARRQAPPLQVLRTGTDNVPFAVGGGAASAMGGSVLGGGAAQQNDYSGMAVPSVWRTNRTQAAAKVDALSSGGMDDFEIPAFLRKQAD</sequence>
<dbReference type="InterPro" id="IPR018316">
    <property type="entry name" value="Tubulin/FtsZ_2-layer-sand-dom"/>
</dbReference>
<keyword evidence="10" id="KW-1185">Reference proteome</keyword>
<reference evidence="10" key="1">
    <citation type="journal article" date="2019" name="Int. J. Syst. Evol. Microbiol.">
        <title>The Global Catalogue of Microorganisms (GCM) 10K type strain sequencing project: providing services to taxonomists for standard genome sequencing and annotation.</title>
        <authorList>
            <consortium name="The Broad Institute Genomics Platform"/>
            <consortium name="The Broad Institute Genome Sequencing Center for Infectious Disease"/>
            <person name="Wu L."/>
            <person name="Ma J."/>
        </authorList>
    </citation>
    <scope>NUCLEOTIDE SEQUENCE [LARGE SCALE GENOMIC DNA]</scope>
    <source>
        <strain evidence="10">CCUG 53903</strain>
    </source>
</reference>
<feature type="binding site" evidence="4">
    <location>
        <begin position="24"/>
        <end position="28"/>
    </location>
    <ligand>
        <name>GTP</name>
        <dbReference type="ChEBI" id="CHEBI:37565"/>
    </ligand>
</feature>
<keyword evidence="4 6" id="KW-0132">Cell division</keyword>
<keyword evidence="2 4" id="KW-0547">Nucleotide-binding</keyword>
<dbReference type="InterPro" id="IPR045061">
    <property type="entry name" value="FtsZ/CetZ"/>
</dbReference>
<comment type="subunit">
    <text evidence="4">Homodimer. Polymerizes to form a dynamic ring structure in a strictly GTP-dependent manner. Interacts directly with several other division proteins.</text>
</comment>
<dbReference type="SMART" id="SM00865">
    <property type="entry name" value="Tubulin_C"/>
    <property type="match status" value="1"/>
</dbReference>
<dbReference type="InterPro" id="IPR037103">
    <property type="entry name" value="Tubulin/FtsZ-like_C"/>
</dbReference>
<dbReference type="PANTHER" id="PTHR30314:SF3">
    <property type="entry name" value="MITOCHONDRIAL DIVISION PROTEIN FSZA"/>
    <property type="match status" value="1"/>
</dbReference>
<dbReference type="InterPro" id="IPR036525">
    <property type="entry name" value="Tubulin/FtsZ_GTPase_sf"/>
</dbReference>
<dbReference type="SUPFAM" id="SSF55307">
    <property type="entry name" value="Tubulin C-terminal domain-like"/>
    <property type="match status" value="1"/>
</dbReference>
<dbReference type="PROSITE" id="PS01135">
    <property type="entry name" value="FTSZ_2"/>
    <property type="match status" value="1"/>
</dbReference>
<dbReference type="SMART" id="SM00864">
    <property type="entry name" value="Tubulin"/>
    <property type="match status" value="1"/>
</dbReference>
<dbReference type="InterPro" id="IPR024757">
    <property type="entry name" value="FtsZ_C"/>
</dbReference>
<dbReference type="Pfam" id="PF00091">
    <property type="entry name" value="Tubulin"/>
    <property type="match status" value="1"/>
</dbReference>
<protein>
    <recommendedName>
        <fullName evidence="4 5">Cell division protein FtsZ</fullName>
    </recommendedName>
</protein>
<feature type="binding site" evidence="4">
    <location>
        <begin position="108"/>
        <end position="110"/>
    </location>
    <ligand>
        <name>GTP</name>
        <dbReference type="ChEBI" id="CHEBI:37565"/>
    </ligand>
</feature>
<dbReference type="Gene3D" id="3.40.50.1440">
    <property type="entry name" value="Tubulin/FtsZ, GTPase domain"/>
    <property type="match status" value="1"/>
</dbReference>
<feature type="domain" description="Tubulin/FtsZ 2-layer sandwich" evidence="8">
    <location>
        <begin position="207"/>
        <end position="326"/>
    </location>
</feature>
<evidence type="ECO:0000259" key="8">
    <source>
        <dbReference type="SMART" id="SM00865"/>
    </source>
</evidence>
<evidence type="ECO:0000256" key="4">
    <source>
        <dbReference type="HAMAP-Rule" id="MF_00909"/>
    </source>
</evidence>
<dbReference type="EMBL" id="JBHTBZ010000004">
    <property type="protein sequence ID" value="MFC7458954.1"/>
    <property type="molecule type" value="Genomic_DNA"/>
</dbReference>
<dbReference type="NCBIfam" id="TIGR00065">
    <property type="entry name" value="ftsZ"/>
    <property type="match status" value="1"/>
</dbReference>
<comment type="function">
    <text evidence="4 6">Essential cell division protein that forms a contractile ring structure (Z ring) at the future cell division site. The regulation of the ring assembly controls the timing and the location of cell division. One of the functions of the FtsZ ring is to recruit other cell division proteins to the septum to produce a new cell wall between the dividing cells. Binds GTP and shows GTPase activity.</text>
</comment>
<dbReference type="InterPro" id="IPR000158">
    <property type="entry name" value="Cell_div_FtsZ"/>
</dbReference>
<comment type="subcellular location">
    <subcellularLocation>
        <location evidence="4">Cytoplasm</location>
    </subcellularLocation>
    <text evidence="4">Assembles at midcell at the inner surface of the cytoplasmic membrane.</text>
</comment>
<keyword evidence="3 4" id="KW-0342">GTP-binding</keyword>
<dbReference type="SUPFAM" id="SSF52490">
    <property type="entry name" value="Tubulin nucleotide-binding domain-like"/>
    <property type="match status" value="1"/>
</dbReference>